<sequence>MNKDLIRTTSSQRGFTYSYYYQPPSNSKPTILFLHGFPSTHRDWAAQITAVSNKGYGVIAPDLLGYGDTSAPEDVEQYKLLDMAQDVVDILNDLDISKVIGVSHDWGSGILSRLLDAYIDRFYGAAFLAVGYIPPQPNFDYKKHLAMLKALVGHDVFGYWEFFASDDAAALSEKNIDSLYSLLFPNDPLVWKTDMAPLGKAREWIEANKQLPRAHFWTAEAEKAHKQALLQNGFRGPYNWYKVHVTGINNAAEATIPTEAYHIQIPTFFGGATQDYICLTVLAKAAMTETCSNVVTKDFDTSHWIMMEASDELNEVLTQFFITCK</sequence>
<proteinExistence type="inferred from homology"/>
<dbReference type="Pfam" id="PF00561">
    <property type="entry name" value="Abhydrolase_1"/>
    <property type="match status" value="1"/>
</dbReference>
<evidence type="ECO:0000256" key="2">
    <source>
        <dbReference type="ARBA" id="ARBA00038334"/>
    </source>
</evidence>
<dbReference type="SUPFAM" id="SSF53474">
    <property type="entry name" value="alpha/beta-Hydrolases"/>
    <property type="match status" value="1"/>
</dbReference>
<evidence type="ECO:0000259" key="3">
    <source>
        <dbReference type="Pfam" id="PF00561"/>
    </source>
</evidence>
<feature type="domain" description="AB hydrolase-1" evidence="3">
    <location>
        <begin position="29"/>
        <end position="309"/>
    </location>
</feature>
<evidence type="ECO:0000313" key="5">
    <source>
        <dbReference type="Proteomes" id="UP001150266"/>
    </source>
</evidence>
<dbReference type="EMBL" id="JAOTPV010000004">
    <property type="protein sequence ID" value="KAJ4483865.1"/>
    <property type="molecule type" value="Genomic_DNA"/>
</dbReference>
<dbReference type="Proteomes" id="UP001150266">
    <property type="component" value="Unassembled WGS sequence"/>
</dbReference>
<name>A0A9W9AKB7_9AGAR</name>
<keyword evidence="5" id="KW-1185">Reference proteome</keyword>
<accession>A0A9W9AKB7</accession>
<evidence type="ECO:0000256" key="1">
    <source>
        <dbReference type="ARBA" id="ARBA00022801"/>
    </source>
</evidence>
<reference evidence="4" key="1">
    <citation type="submission" date="2022-08" db="EMBL/GenBank/DDBJ databases">
        <title>A Global Phylogenomic Analysis of the Shiitake Genus Lentinula.</title>
        <authorList>
            <consortium name="DOE Joint Genome Institute"/>
            <person name="Sierra-Patev S."/>
            <person name="Min B."/>
            <person name="Naranjo-Ortiz M."/>
            <person name="Looney B."/>
            <person name="Konkel Z."/>
            <person name="Slot J.C."/>
            <person name="Sakamoto Y."/>
            <person name="Steenwyk J.L."/>
            <person name="Rokas A."/>
            <person name="Carro J."/>
            <person name="Camarero S."/>
            <person name="Ferreira P."/>
            <person name="Molpeceres G."/>
            <person name="Ruiz-Duenas F.J."/>
            <person name="Serrano A."/>
            <person name="Henrissat B."/>
            <person name="Drula E."/>
            <person name="Hughes K.W."/>
            <person name="Mata J.L."/>
            <person name="Ishikawa N.K."/>
            <person name="Vargas-Isla R."/>
            <person name="Ushijima S."/>
            <person name="Smith C.A."/>
            <person name="Ahrendt S."/>
            <person name="Andreopoulos W."/>
            <person name="He G."/>
            <person name="Labutti K."/>
            <person name="Lipzen A."/>
            <person name="Ng V."/>
            <person name="Riley R."/>
            <person name="Sandor L."/>
            <person name="Barry K."/>
            <person name="Martinez A.T."/>
            <person name="Xiao Y."/>
            <person name="Gibbons J.G."/>
            <person name="Terashima K."/>
            <person name="Grigoriev I.V."/>
            <person name="Hibbett D.S."/>
        </authorList>
    </citation>
    <scope>NUCLEOTIDE SEQUENCE</scope>
    <source>
        <strain evidence="4">JLM2183</strain>
    </source>
</reference>
<dbReference type="OrthoDB" id="408373at2759"/>
<dbReference type="InterPro" id="IPR000073">
    <property type="entry name" value="AB_hydrolase_1"/>
</dbReference>
<protein>
    <submittedName>
        <fullName evidence="4">Alpha/Beta hydrolase protein</fullName>
    </submittedName>
</protein>
<comment type="similarity">
    <text evidence="2">Belongs to the AB hydrolase superfamily. Epoxide hydrolase family.</text>
</comment>
<organism evidence="4 5">
    <name type="scientific">Lentinula aciculospora</name>
    <dbReference type="NCBI Taxonomy" id="153920"/>
    <lineage>
        <taxon>Eukaryota</taxon>
        <taxon>Fungi</taxon>
        <taxon>Dikarya</taxon>
        <taxon>Basidiomycota</taxon>
        <taxon>Agaricomycotina</taxon>
        <taxon>Agaricomycetes</taxon>
        <taxon>Agaricomycetidae</taxon>
        <taxon>Agaricales</taxon>
        <taxon>Marasmiineae</taxon>
        <taxon>Omphalotaceae</taxon>
        <taxon>Lentinula</taxon>
    </lineage>
</organism>
<dbReference type="AlphaFoldDB" id="A0A9W9AKB7"/>
<keyword evidence="1 4" id="KW-0378">Hydrolase</keyword>
<dbReference type="PRINTS" id="PR00412">
    <property type="entry name" value="EPOXHYDRLASE"/>
</dbReference>
<comment type="caution">
    <text evidence="4">The sequence shown here is derived from an EMBL/GenBank/DDBJ whole genome shotgun (WGS) entry which is preliminary data.</text>
</comment>
<dbReference type="Gene3D" id="3.40.50.1820">
    <property type="entry name" value="alpha/beta hydrolase"/>
    <property type="match status" value="1"/>
</dbReference>
<dbReference type="InterPro" id="IPR029058">
    <property type="entry name" value="AB_hydrolase_fold"/>
</dbReference>
<dbReference type="GO" id="GO:0016787">
    <property type="term" value="F:hydrolase activity"/>
    <property type="evidence" value="ECO:0007669"/>
    <property type="project" value="UniProtKB-KW"/>
</dbReference>
<dbReference type="PANTHER" id="PTHR43329">
    <property type="entry name" value="EPOXIDE HYDROLASE"/>
    <property type="match status" value="1"/>
</dbReference>
<gene>
    <name evidence="4" type="ORF">J3R30DRAFT_1843256</name>
</gene>
<dbReference type="InterPro" id="IPR000639">
    <property type="entry name" value="Epox_hydrolase-like"/>
</dbReference>
<evidence type="ECO:0000313" key="4">
    <source>
        <dbReference type="EMBL" id="KAJ4483865.1"/>
    </source>
</evidence>